<dbReference type="VEuPathDB" id="FungiDB:RhiirFUN_012480"/>
<dbReference type="VEuPathDB" id="FungiDB:RhiirFUN_012481"/>
<feature type="domain" description="DUF659" evidence="1">
    <location>
        <begin position="124"/>
        <end position="251"/>
    </location>
</feature>
<accession>U9TGN1</accession>
<dbReference type="HOGENOM" id="CLU_698580_0_0_1"/>
<dbReference type="EMBL" id="KI291451">
    <property type="protein sequence ID" value="ESA06572.1"/>
    <property type="molecule type" value="Genomic_DNA"/>
</dbReference>
<dbReference type="InterPro" id="IPR007021">
    <property type="entry name" value="DUF659"/>
</dbReference>
<proteinExistence type="predicted"/>
<protein>
    <recommendedName>
        <fullName evidence="1">DUF659 domain-containing protein</fullName>
    </recommendedName>
</protein>
<dbReference type="AlphaFoldDB" id="U9TGN1"/>
<name>U9TGN1_RHIID</name>
<gene>
    <name evidence="2" type="ORF">GLOINDRAFT_325945</name>
</gene>
<dbReference type="Pfam" id="PF04937">
    <property type="entry name" value="DUF659"/>
    <property type="match status" value="1"/>
</dbReference>
<evidence type="ECO:0000313" key="2">
    <source>
        <dbReference type="EMBL" id="ESA06572.1"/>
    </source>
</evidence>
<evidence type="ECO:0000259" key="1">
    <source>
        <dbReference type="Pfam" id="PF04937"/>
    </source>
</evidence>
<dbReference type="InterPro" id="IPR012337">
    <property type="entry name" value="RNaseH-like_sf"/>
</dbReference>
<reference evidence="2" key="1">
    <citation type="submission" date="2013-07" db="EMBL/GenBank/DDBJ databases">
        <title>The genome of an arbuscular mycorrhizal fungus provides insights into the evolution of the oldest plant symbiosis.</title>
        <authorList>
            <consortium name="DOE Joint Genome Institute"/>
            <person name="Tisserant E."/>
            <person name="Malbreil M."/>
            <person name="Kuo A."/>
            <person name="Kohler A."/>
            <person name="Symeonidi A."/>
            <person name="Balestrini R."/>
            <person name="Charron P."/>
            <person name="Duensing N."/>
            <person name="Frei-dit-Frey N."/>
            <person name="Gianinazzi-Pearson V."/>
            <person name="Gilbert B."/>
            <person name="Handa Y."/>
            <person name="Hijri M."/>
            <person name="Kaul R."/>
            <person name="Kawaguchi M."/>
            <person name="Krajinski F."/>
            <person name="Lammers P."/>
            <person name="Lapierre D."/>
            <person name="Masclaux F.G."/>
            <person name="Murat C."/>
            <person name="Morin E."/>
            <person name="Ndikumana S."/>
            <person name="Pagni M."/>
            <person name="Petitpierre D."/>
            <person name="Requena N."/>
            <person name="Rosikiewicz P."/>
            <person name="Riley R."/>
            <person name="Saito K."/>
            <person name="San Clemente H."/>
            <person name="Shapiro H."/>
            <person name="van Tuinen D."/>
            <person name="Becard G."/>
            <person name="Bonfante P."/>
            <person name="Paszkowski U."/>
            <person name="Shachar-Hill Y."/>
            <person name="Young J.P."/>
            <person name="Sanders I.R."/>
            <person name="Henrissat B."/>
            <person name="Rensing S.A."/>
            <person name="Grigoriev I.V."/>
            <person name="Corradi N."/>
            <person name="Roux C."/>
            <person name="Martin F."/>
        </authorList>
    </citation>
    <scope>NUCLEOTIDE SEQUENCE</scope>
    <source>
        <strain evidence="2">DAOM 197198</strain>
    </source>
</reference>
<dbReference type="SUPFAM" id="SSF53098">
    <property type="entry name" value="Ribonuclease H-like"/>
    <property type="match status" value="1"/>
</dbReference>
<sequence>MENFDYYPGEDFDFNPILELQNQTSGSFDIPHETFCLPATRVVVSFERRESFSSHSSLTSLPSQWSNYGPMESFITRSLSSADKIKFHMHLLQVTISCGFSLSWINNPEVIELFKFLNPQIKLPDRKTLSNEILDEAVKEFDIKMLEKLVLDRVGITLSFDGWTNVREQELMGTVLTSSDGQPYVWKASDISSERITNVEIRSKVEEMISELNELKIPLLAIVTDSAPAYNAARKRLQTQYRNIVFLPYIQTEIYGKCIQPVVPGDTRWNSYFNCCKSIIATKNALRSLATKFEPPTSTTRRRPTDPLIIPHEIYNIIMNGIFSESDEDMDDEEFNIEEEFQNQIEQFLEIDSNINDDDFDLDNINVESIEHPAQNKDAKWRLDTMFKDNLHCPF</sequence>
<organism evidence="2">
    <name type="scientific">Rhizophagus irregularis (strain DAOM 181602 / DAOM 197198 / MUCL 43194)</name>
    <name type="common">Arbuscular mycorrhizal fungus</name>
    <name type="synonym">Glomus intraradices</name>
    <dbReference type="NCBI Taxonomy" id="747089"/>
    <lineage>
        <taxon>Eukaryota</taxon>
        <taxon>Fungi</taxon>
        <taxon>Fungi incertae sedis</taxon>
        <taxon>Mucoromycota</taxon>
        <taxon>Glomeromycotina</taxon>
        <taxon>Glomeromycetes</taxon>
        <taxon>Glomerales</taxon>
        <taxon>Glomeraceae</taxon>
        <taxon>Rhizophagus</taxon>
    </lineage>
</organism>